<evidence type="ECO:0000256" key="10">
    <source>
        <dbReference type="PROSITE-ProRule" id="PRU00282"/>
    </source>
</evidence>
<evidence type="ECO:0000256" key="6">
    <source>
        <dbReference type="ARBA" id="ARBA00022792"/>
    </source>
</evidence>
<evidence type="ECO:0000256" key="4">
    <source>
        <dbReference type="ARBA" id="ARBA00022692"/>
    </source>
</evidence>
<feature type="repeat" description="Solcar" evidence="10">
    <location>
        <begin position="144"/>
        <end position="232"/>
    </location>
</feature>
<dbReference type="InterPro" id="IPR049563">
    <property type="entry name" value="TXTP-like"/>
</dbReference>
<dbReference type="GO" id="GO:0005743">
    <property type="term" value="C:mitochondrial inner membrane"/>
    <property type="evidence" value="ECO:0007669"/>
    <property type="project" value="UniProtKB-SubCell"/>
</dbReference>
<feature type="repeat" description="Solcar" evidence="10">
    <location>
        <begin position="240"/>
        <end position="322"/>
    </location>
</feature>
<dbReference type="EMBL" id="DS995899">
    <property type="protein sequence ID" value="EEA28221.1"/>
    <property type="molecule type" value="Genomic_DNA"/>
</dbReference>
<evidence type="ECO:0000313" key="13">
    <source>
        <dbReference type="Proteomes" id="UP000001294"/>
    </source>
</evidence>
<evidence type="ECO:0000313" key="12">
    <source>
        <dbReference type="EMBL" id="EEA28221.1"/>
    </source>
</evidence>
<sequence length="329" mass="35383">MAEAQSSTIQAQGPPKTQNKTKARISLLCLKDLRLIDFQAYVSPGVSLIAGGVSGSVEAMCTYPFEFAKTRMQLRDTASATGTATTKITRNPFILIRDIVRMEGISALYTGCTTLVVGTGFKASVRFLTFDSIKNALADEKGHLSKSSGILAGMMAGCVESVVAVTPTERIKTALIDDVKGPKRFRGTTHGIKLLVREQGLRNIYQGLIPTTMKQSATSAVRMGSYNMLKESAKHYHIPLNGVTTFGIGSVAGIITVYATQPFDTIKTRVQGTQKATIKEAVGDVLREAGIKGFWKGSTMRLGRLFLSGGIVFSVYEQVAAVLSTREVV</sequence>
<accession>B6Q4B5</accession>
<keyword evidence="3 11" id="KW-0813">Transport</keyword>
<evidence type="ECO:0000256" key="7">
    <source>
        <dbReference type="ARBA" id="ARBA00022989"/>
    </source>
</evidence>
<protein>
    <submittedName>
        <fullName evidence="12">Tricarboxylate transport protein, putative</fullName>
    </submittedName>
</protein>
<dbReference type="Pfam" id="PF00153">
    <property type="entry name" value="Mito_carr"/>
    <property type="match status" value="3"/>
</dbReference>
<evidence type="ECO:0000256" key="2">
    <source>
        <dbReference type="ARBA" id="ARBA00006375"/>
    </source>
</evidence>
<proteinExistence type="inferred from homology"/>
<dbReference type="VEuPathDB" id="FungiDB:PMAA_030380"/>
<name>B6Q4B5_TALMQ</name>
<dbReference type="InterPro" id="IPR018108">
    <property type="entry name" value="MCP_transmembrane"/>
</dbReference>
<dbReference type="PANTHER" id="PTHR45788">
    <property type="entry name" value="SUCCINATE/FUMARATE MITOCHONDRIAL TRANSPORTER-RELATED"/>
    <property type="match status" value="1"/>
</dbReference>
<dbReference type="PROSITE" id="PS50920">
    <property type="entry name" value="SOLCAR"/>
    <property type="match status" value="3"/>
</dbReference>
<gene>
    <name evidence="12" type="ORF">PMAA_030380</name>
</gene>
<dbReference type="GO" id="GO:0071913">
    <property type="term" value="F:citrate secondary active transmembrane transporter activity"/>
    <property type="evidence" value="ECO:0007669"/>
    <property type="project" value="TreeGrafter"/>
</dbReference>
<dbReference type="InterPro" id="IPR002067">
    <property type="entry name" value="MCP"/>
</dbReference>
<keyword evidence="13" id="KW-1185">Reference proteome</keyword>
<comment type="subcellular location">
    <subcellularLocation>
        <location evidence="1">Mitochondrion inner membrane</location>
        <topology evidence="1">Multi-pass membrane protein</topology>
    </subcellularLocation>
</comment>
<dbReference type="OrthoDB" id="44467at2759"/>
<keyword evidence="6" id="KW-0999">Mitochondrion inner membrane</keyword>
<evidence type="ECO:0000256" key="11">
    <source>
        <dbReference type="RuleBase" id="RU000488"/>
    </source>
</evidence>
<evidence type="ECO:0000256" key="5">
    <source>
        <dbReference type="ARBA" id="ARBA00022737"/>
    </source>
</evidence>
<dbReference type="PhylomeDB" id="B6Q4B5"/>
<organism evidence="12 13">
    <name type="scientific">Talaromyces marneffei (strain ATCC 18224 / CBS 334.59 / QM 7333)</name>
    <name type="common">Penicillium marneffei</name>
    <dbReference type="NCBI Taxonomy" id="441960"/>
    <lineage>
        <taxon>Eukaryota</taxon>
        <taxon>Fungi</taxon>
        <taxon>Dikarya</taxon>
        <taxon>Ascomycota</taxon>
        <taxon>Pezizomycotina</taxon>
        <taxon>Eurotiomycetes</taxon>
        <taxon>Eurotiomycetidae</taxon>
        <taxon>Eurotiales</taxon>
        <taxon>Trichocomaceae</taxon>
        <taxon>Talaromyces</taxon>
        <taxon>Talaromyces sect. Talaromyces</taxon>
    </lineage>
</organism>
<dbReference type="PRINTS" id="PR00926">
    <property type="entry name" value="MITOCARRIER"/>
</dbReference>
<dbReference type="HOGENOM" id="CLU_015166_5_1_1"/>
<comment type="similarity">
    <text evidence="2 11">Belongs to the mitochondrial carrier (TC 2.A.29) family.</text>
</comment>
<keyword evidence="8" id="KW-0496">Mitochondrion</keyword>
<keyword evidence="9 10" id="KW-0472">Membrane</keyword>
<dbReference type="AlphaFoldDB" id="B6Q4B5"/>
<feature type="repeat" description="Solcar" evidence="10">
    <location>
        <begin position="42"/>
        <end position="136"/>
    </location>
</feature>
<dbReference type="Gene3D" id="1.50.40.10">
    <property type="entry name" value="Mitochondrial carrier domain"/>
    <property type="match status" value="1"/>
</dbReference>
<keyword evidence="5" id="KW-0677">Repeat</keyword>
<dbReference type="SUPFAM" id="SSF103506">
    <property type="entry name" value="Mitochondrial carrier"/>
    <property type="match status" value="1"/>
</dbReference>
<evidence type="ECO:0000256" key="1">
    <source>
        <dbReference type="ARBA" id="ARBA00004448"/>
    </source>
</evidence>
<dbReference type="Proteomes" id="UP000001294">
    <property type="component" value="Unassembled WGS sequence"/>
</dbReference>
<dbReference type="PANTHER" id="PTHR45788:SF3">
    <property type="entry name" value="TRICARBOXYLATE TRANSPORT PROTEIN"/>
    <property type="match status" value="1"/>
</dbReference>
<reference evidence="13" key="1">
    <citation type="journal article" date="2015" name="Genome Announc.">
        <title>Genome sequence of the AIDS-associated pathogen Penicillium marneffei (ATCC18224) and its near taxonomic relative Talaromyces stipitatus (ATCC10500).</title>
        <authorList>
            <person name="Nierman W.C."/>
            <person name="Fedorova-Abrams N.D."/>
            <person name="Andrianopoulos A."/>
        </authorList>
    </citation>
    <scope>NUCLEOTIDE SEQUENCE [LARGE SCALE GENOMIC DNA]</scope>
    <source>
        <strain evidence="13">ATCC 18224 / CBS 334.59 / QM 7333</strain>
    </source>
</reference>
<evidence type="ECO:0000256" key="9">
    <source>
        <dbReference type="ARBA" id="ARBA00023136"/>
    </source>
</evidence>
<keyword evidence="4 10" id="KW-0812">Transmembrane</keyword>
<evidence type="ECO:0000256" key="3">
    <source>
        <dbReference type="ARBA" id="ARBA00022448"/>
    </source>
</evidence>
<dbReference type="STRING" id="441960.B6Q4B5"/>
<dbReference type="GO" id="GO:0006843">
    <property type="term" value="P:mitochondrial citrate transmembrane transport"/>
    <property type="evidence" value="ECO:0007669"/>
    <property type="project" value="TreeGrafter"/>
</dbReference>
<dbReference type="InterPro" id="IPR023395">
    <property type="entry name" value="MCP_dom_sf"/>
</dbReference>
<evidence type="ECO:0000256" key="8">
    <source>
        <dbReference type="ARBA" id="ARBA00023128"/>
    </source>
</evidence>
<keyword evidence="7" id="KW-1133">Transmembrane helix</keyword>